<dbReference type="EMBL" id="MU971366">
    <property type="protein sequence ID" value="KAK9237664.1"/>
    <property type="molecule type" value="Genomic_DNA"/>
</dbReference>
<evidence type="ECO:0000313" key="1">
    <source>
        <dbReference type="EMBL" id="KAK9237664.1"/>
    </source>
</evidence>
<keyword evidence="2" id="KW-1185">Reference proteome</keyword>
<evidence type="ECO:0000313" key="2">
    <source>
        <dbReference type="Proteomes" id="UP001433508"/>
    </source>
</evidence>
<sequence length="233" mass="25999">MASAIQTVTSPPASSSSMAAVLPAPGDSDASNNVIVVPSRSAGYFGSGLVVRPEMKAAADSQAQDHTTVVVNRAKALAGSIRDQLAHVRTADQREQTDLVRLEDELQQRRKDIEMHMKNLQHMRDHIEELSRELDQENGRAESEFAGKLQKIETFRQELGVVDALEKRLKDSTARVEHYKERLEGIRHAIEEESKRQIDVRRRTNTQQSILLWGCVAFGALALVVGYAINVYR</sequence>
<protein>
    <submittedName>
        <fullName evidence="1">Uncharacterized protein</fullName>
    </submittedName>
</protein>
<proteinExistence type="predicted"/>
<name>A0ACC3T184_LIPKO</name>
<dbReference type="Proteomes" id="UP001433508">
    <property type="component" value="Unassembled WGS sequence"/>
</dbReference>
<comment type="caution">
    <text evidence="1">The sequence shown here is derived from an EMBL/GenBank/DDBJ whole genome shotgun (WGS) entry which is preliminary data.</text>
</comment>
<accession>A0ACC3T184</accession>
<gene>
    <name evidence="1" type="ORF">V1525DRAFT_388305</name>
</gene>
<organism evidence="1 2">
    <name type="scientific">Lipomyces kononenkoae</name>
    <name type="common">Yeast</name>
    <dbReference type="NCBI Taxonomy" id="34357"/>
    <lineage>
        <taxon>Eukaryota</taxon>
        <taxon>Fungi</taxon>
        <taxon>Dikarya</taxon>
        <taxon>Ascomycota</taxon>
        <taxon>Saccharomycotina</taxon>
        <taxon>Lipomycetes</taxon>
        <taxon>Lipomycetales</taxon>
        <taxon>Lipomycetaceae</taxon>
        <taxon>Lipomyces</taxon>
    </lineage>
</organism>
<reference evidence="2" key="1">
    <citation type="journal article" date="2024" name="Front. Bioeng. Biotechnol.">
        <title>Genome-scale model development and genomic sequencing of the oleaginous clade Lipomyces.</title>
        <authorList>
            <person name="Czajka J.J."/>
            <person name="Han Y."/>
            <person name="Kim J."/>
            <person name="Mondo S.J."/>
            <person name="Hofstad B.A."/>
            <person name="Robles A."/>
            <person name="Haridas S."/>
            <person name="Riley R."/>
            <person name="LaButti K."/>
            <person name="Pangilinan J."/>
            <person name="Andreopoulos W."/>
            <person name="Lipzen A."/>
            <person name="Yan J."/>
            <person name="Wang M."/>
            <person name="Ng V."/>
            <person name="Grigoriev I.V."/>
            <person name="Spatafora J.W."/>
            <person name="Magnuson J.K."/>
            <person name="Baker S.E."/>
            <person name="Pomraning K.R."/>
        </authorList>
    </citation>
    <scope>NUCLEOTIDE SEQUENCE [LARGE SCALE GENOMIC DNA]</scope>
    <source>
        <strain evidence="2">CBS 7786</strain>
    </source>
</reference>